<comment type="similarity">
    <text evidence="1">Belongs to the outer membrane factor (OMF) (TC 1.B.17) family.</text>
</comment>
<evidence type="ECO:0000256" key="2">
    <source>
        <dbReference type="SAM" id="Coils"/>
    </source>
</evidence>
<dbReference type="AlphaFoldDB" id="A0A1Y1SGL5"/>
<dbReference type="EMBL" id="AQQV01000001">
    <property type="protein sequence ID" value="ORE88814.1"/>
    <property type="molecule type" value="Genomic_DNA"/>
</dbReference>
<evidence type="ECO:0000256" key="1">
    <source>
        <dbReference type="ARBA" id="ARBA00007613"/>
    </source>
</evidence>
<accession>A0A1Y1SGL5</accession>
<dbReference type="GO" id="GO:0015562">
    <property type="term" value="F:efflux transmembrane transporter activity"/>
    <property type="evidence" value="ECO:0007669"/>
    <property type="project" value="InterPro"/>
</dbReference>
<sequence length="366" mass="40002">MELSAEADEFGGSNEAQGTRNIELTLALSGVVELGGRPESRIAIVDAKEALLAATRRTQLLDVQAEAARLFVKLAALQQELEVARRAESLARQAEKTVSQRVERGRAPQAELHRAQAATARAAVEAGHVEHQIPTLKVKLAALWGETSPDFQRVDDDALFHTGRAGAFEPLIKTLEQSPDLQQLASQERIQAANLRLAQSTSRGDVRWQAGVRRLEGSDSTGLVAGLSIPLFSGRRARGDIDAASARHEAARFDTQTARIAARATLYEAWQHRRHAIEAFAALRDAVIPRLESALSNTREAYRAGRYSYLDLIAARQELIDARLALLDAARRAHLNRIELERLAGAALTAADGDSAKEHKDQNHDH</sequence>
<dbReference type="SUPFAM" id="SSF56954">
    <property type="entry name" value="Outer membrane efflux proteins (OEP)"/>
    <property type="match status" value="1"/>
</dbReference>
<proteinExistence type="inferred from homology"/>
<reference evidence="3 4" key="1">
    <citation type="submission" date="2013-04" db="EMBL/GenBank/DDBJ databases">
        <title>Oceanococcus atlanticus 22II-S10r2 Genome Sequencing.</title>
        <authorList>
            <person name="Lai Q."/>
            <person name="Li G."/>
            <person name="Shao Z."/>
        </authorList>
    </citation>
    <scope>NUCLEOTIDE SEQUENCE [LARGE SCALE GENOMIC DNA]</scope>
    <source>
        <strain evidence="3 4">22II-S10r2</strain>
    </source>
</reference>
<protein>
    <submittedName>
        <fullName evidence="3">Outer membrane efflux protein</fullName>
    </submittedName>
</protein>
<dbReference type="Proteomes" id="UP000192342">
    <property type="component" value="Unassembled WGS sequence"/>
</dbReference>
<dbReference type="STRING" id="1317117.ATO7_03025"/>
<dbReference type="Pfam" id="PF02321">
    <property type="entry name" value="OEP"/>
    <property type="match status" value="2"/>
</dbReference>
<comment type="caution">
    <text evidence="3">The sequence shown here is derived from an EMBL/GenBank/DDBJ whole genome shotgun (WGS) entry which is preliminary data.</text>
</comment>
<keyword evidence="2" id="KW-0175">Coiled coil</keyword>
<name>A0A1Y1SGL5_9GAMM</name>
<organism evidence="3 4">
    <name type="scientific">Oceanococcus atlanticus</name>
    <dbReference type="NCBI Taxonomy" id="1317117"/>
    <lineage>
        <taxon>Bacteria</taxon>
        <taxon>Pseudomonadati</taxon>
        <taxon>Pseudomonadota</taxon>
        <taxon>Gammaproteobacteria</taxon>
        <taxon>Chromatiales</taxon>
        <taxon>Oceanococcaceae</taxon>
        <taxon>Oceanococcus</taxon>
    </lineage>
</organism>
<dbReference type="Gene3D" id="1.20.1600.10">
    <property type="entry name" value="Outer membrane efflux proteins (OEP)"/>
    <property type="match status" value="1"/>
</dbReference>
<dbReference type="PANTHER" id="PTHR30203:SF24">
    <property type="entry name" value="BLR4935 PROTEIN"/>
    <property type="match status" value="1"/>
</dbReference>
<dbReference type="InterPro" id="IPR003423">
    <property type="entry name" value="OMP_efflux"/>
</dbReference>
<keyword evidence="4" id="KW-1185">Reference proteome</keyword>
<gene>
    <name evidence="3" type="ORF">ATO7_03025</name>
</gene>
<dbReference type="InterPro" id="IPR010131">
    <property type="entry name" value="MdtP/NodT-like"/>
</dbReference>
<dbReference type="PANTHER" id="PTHR30203">
    <property type="entry name" value="OUTER MEMBRANE CATION EFFLUX PROTEIN"/>
    <property type="match status" value="1"/>
</dbReference>
<evidence type="ECO:0000313" key="4">
    <source>
        <dbReference type="Proteomes" id="UP000192342"/>
    </source>
</evidence>
<feature type="coiled-coil region" evidence="2">
    <location>
        <begin position="60"/>
        <end position="97"/>
    </location>
</feature>
<evidence type="ECO:0000313" key="3">
    <source>
        <dbReference type="EMBL" id="ORE88814.1"/>
    </source>
</evidence>